<name>A0A6J7WFQ6_9CAUD</name>
<keyword evidence="1" id="KW-0143">Chaperone</keyword>
<evidence type="ECO:0000313" key="3">
    <source>
        <dbReference type="EMBL" id="CAB5212469.1"/>
    </source>
</evidence>
<dbReference type="GO" id="GO:0005524">
    <property type="term" value="F:ATP binding"/>
    <property type="evidence" value="ECO:0007669"/>
    <property type="project" value="InterPro"/>
</dbReference>
<evidence type="ECO:0000313" key="2">
    <source>
        <dbReference type="EMBL" id="CAB4127627.1"/>
    </source>
</evidence>
<dbReference type="InterPro" id="IPR020818">
    <property type="entry name" value="Chaperonin_GroES"/>
</dbReference>
<protein>
    <submittedName>
        <fullName evidence="3">GroES chaperonin family</fullName>
    </submittedName>
</protein>
<organism evidence="3">
    <name type="scientific">uncultured Caudovirales phage</name>
    <dbReference type="NCBI Taxonomy" id="2100421"/>
    <lineage>
        <taxon>Viruses</taxon>
        <taxon>Duplodnaviria</taxon>
        <taxon>Heunggongvirae</taxon>
        <taxon>Uroviricota</taxon>
        <taxon>Caudoviricetes</taxon>
        <taxon>Peduoviridae</taxon>
        <taxon>Maltschvirus</taxon>
        <taxon>Maltschvirus maltsch</taxon>
    </lineage>
</organism>
<proteinExistence type="predicted"/>
<dbReference type="EMBL" id="LR796212">
    <property type="protein sequence ID" value="CAB4127627.1"/>
    <property type="molecule type" value="Genomic_DNA"/>
</dbReference>
<accession>A0A6J7WFQ6</accession>
<dbReference type="EMBL" id="LR798239">
    <property type="protein sequence ID" value="CAB5212469.1"/>
    <property type="molecule type" value="Genomic_DNA"/>
</dbReference>
<gene>
    <name evidence="3" type="ORF">UFOVP186_19</name>
    <name evidence="2" type="ORF">UFOVP94_24</name>
</gene>
<dbReference type="SMART" id="SM00883">
    <property type="entry name" value="Cpn10"/>
    <property type="match status" value="1"/>
</dbReference>
<reference evidence="3" key="1">
    <citation type="submission" date="2020-05" db="EMBL/GenBank/DDBJ databases">
        <authorList>
            <person name="Chiriac C."/>
            <person name="Salcher M."/>
            <person name="Ghai R."/>
            <person name="Kavagutti S V."/>
        </authorList>
    </citation>
    <scope>NUCLEOTIDE SEQUENCE</scope>
</reference>
<sequence length="88" mass="9606">MINAIGTKLVIEKIEVEQTTQFGIVLSNSTDPNPRGKIISVGSEVQVKEPALTPESTVIVEWRNTAVIKDQGKDYYVVDLSSVYGVVV</sequence>
<dbReference type="InterPro" id="IPR011032">
    <property type="entry name" value="GroES-like_sf"/>
</dbReference>
<dbReference type="Pfam" id="PF00166">
    <property type="entry name" value="Cpn10"/>
    <property type="match status" value="1"/>
</dbReference>
<dbReference type="Gene3D" id="2.30.33.40">
    <property type="entry name" value="GroES chaperonin"/>
    <property type="match status" value="1"/>
</dbReference>
<dbReference type="SUPFAM" id="SSF50129">
    <property type="entry name" value="GroES-like"/>
    <property type="match status" value="1"/>
</dbReference>
<evidence type="ECO:0000256" key="1">
    <source>
        <dbReference type="ARBA" id="ARBA00023186"/>
    </source>
</evidence>
<dbReference type="GO" id="GO:0044183">
    <property type="term" value="F:protein folding chaperone"/>
    <property type="evidence" value="ECO:0007669"/>
    <property type="project" value="InterPro"/>
</dbReference>
<dbReference type="InterPro" id="IPR037124">
    <property type="entry name" value="Chaperonin_GroES_sf"/>
</dbReference>